<evidence type="ECO:0000256" key="5">
    <source>
        <dbReference type="SAM" id="MobiDB-lite"/>
    </source>
</evidence>
<keyword evidence="3" id="KW-0731">Sigma factor</keyword>
<comment type="caution">
    <text evidence="8">The sequence shown here is derived from an EMBL/GenBank/DDBJ whole genome shotgun (WGS) entry which is preliminary data.</text>
</comment>
<dbReference type="InterPro" id="IPR039425">
    <property type="entry name" value="RNA_pol_sigma-70-like"/>
</dbReference>
<dbReference type="EMBL" id="JBHSNL010000006">
    <property type="protein sequence ID" value="MFC5546520.1"/>
    <property type="molecule type" value="Genomic_DNA"/>
</dbReference>
<keyword evidence="2" id="KW-0805">Transcription regulation</keyword>
<dbReference type="Gene3D" id="1.10.10.10">
    <property type="entry name" value="Winged helix-like DNA-binding domain superfamily/Winged helix DNA-binding domain"/>
    <property type="match status" value="1"/>
</dbReference>
<dbReference type="PANTHER" id="PTHR43133">
    <property type="entry name" value="RNA POLYMERASE ECF-TYPE SIGMA FACTO"/>
    <property type="match status" value="1"/>
</dbReference>
<name>A0ABW0RSK0_9GAMM</name>
<dbReference type="SUPFAM" id="SSF88659">
    <property type="entry name" value="Sigma3 and sigma4 domains of RNA polymerase sigma factors"/>
    <property type="match status" value="1"/>
</dbReference>
<dbReference type="InterPro" id="IPR014284">
    <property type="entry name" value="RNA_pol_sigma-70_dom"/>
</dbReference>
<sequence>MAYAQKDTDHDRLMRLLMQIARDDRDAFRQLYELVAARMFGMCLKLAGQRDLAEEALQDAFVQIWHRASEYHRDRGAPLNWMMTIARYRTLDLMRARKARPTMGDEGLEDLDDGRSGPLESSLRDAGASRLTGCLDELSDVQRDSILLSYYRGFTHEELSQALSSPIGTVKSWIRRGLIALKRCLER</sequence>
<dbReference type="Pfam" id="PF08281">
    <property type="entry name" value="Sigma70_r4_2"/>
    <property type="match status" value="1"/>
</dbReference>
<evidence type="ECO:0000259" key="6">
    <source>
        <dbReference type="Pfam" id="PF04542"/>
    </source>
</evidence>
<feature type="domain" description="RNA polymerase sigma-70 region 2" evidence="6">
    <location>
        <begin position="31"/>
        <end position="98"/>
    </location>
</feature>
<comment type="similarity">
    <text evidence="1">Belongs to the sigma-70 factor family. ECF subfamily.</text>
</comment>
<evidence type="ECO:0000313" key="8">
    <source>
        <dbReference type="EMBL" id="MFC5546520.1"/>
    </source>
</evidence>
<feature type="domain" description="RNA polymerase sigma factor 70 region 4 type 2" evidence="7">
    <location>
        <begin position="131"/>
        <end position="181"/>
    </location>
</feature>
<dbReference type="InterPro" id="IPR036388">
    <property type="entry name" value="WH-like_DNA-bd_sf"/>
</dbReference>
<dbReference type="PANTHER" id="PTHR43133:SF62">
    <property type="entry name" value="RNA POLYMERASE SIGMA FACTOR SIGZ"/>
    <property type="match status" value="1"/>
</dbReference>
<evidence type="ECO:0000259" key="7">
    <source>
        <dbReference type="Pfam" id="PF08281"/>
    </source>
</evidence>
<dbReference type="Gene3D" id="1.10.1740.10">
    <property type="match status" value="1"/>
</dbReference>
<dbReference type="RefSeq" id="WP_248158572.1">
    <property type="nucleotide sequence ID" value="NZ_JAKZAJ010000004.1"/>
</dbReference>
<protein>
    <submittedName>
        <fullName evidence="8">Sigma-70 family RNA polymerase sigma factor</fullName>
    </submittedName>
</protein>
<keyword evidence="4" id="KW-0804">Transcription</keyword>
<dbReference type="NCBIfam" id="TIGR02937">
    <property type="entry name" value="sigma70-ECF"/>
    <property type="match status" value="1"/>
</dbReference>
<keyword evidence="9" id="KW-1185">Reference proteome</keyword>
<organism evidence="8 9">
    <name type="scientific">Marinobacter koreensis</name>
    <dbReference type="NCBI Taxonomy" id="335974"/>
    <lineage>
        <taxon>Bacteria</taxon>
        <taxon>Pseudomonadati</taxon>
        <taxon>Pseudomonadota</taxon>
        <taxon>Gammaproteobacteria</taxon>
        <taxon>Pseudomonadales</taxon>
        <taxon>Marinobacteraceae</taxon>
        <taxon>Marinobacter</taxon>
    </lineage>
</organism>
<dbReference type="CDD" id="cd06171">
    <property type="entry name" value="Sigma70_r4"/>
    <property type="match status" value="1"/>
</dbReference>
<dbReference type="Pfam" id="PF04542">
    <property type="entry name" value="Sigma70_r2"/>
    <property type="match status" value="1"/>
</dbReference>
<dbReference type="InterPro" id="IPR007627">
    <property type="entry name" value="RNA_pol_sigma70_r2"/>
</dbReference>
<dbReference type="SUPFAM" id="SSF88946">
    <property type="entry name" value="Sigma2 domain of RNA polymerase sigma factors"/>
    <property type="match status" value="1"/>
</dbReference>
<accession>A0ABW0RSK0</accession>
<proteinExistence type="inferred from homology"/>
<evidence type="ECO:0000256" key="1">
    <source>
        <dbReference type="ARBA" id="ARBA00010641"/>
    </source>
</evidence>
<evidence type="ECO:0000256" key="4">
    <source>
        <dbReference type="ARBA" id="ARBA00023163"/>
    </source>
</evidence>
<evidence type="ECO:0000313" key="9">
    <source>
        <dbReference type="Proteomes" id="UP001596055"/>
    </source>
</evidence>
<dbReference type="InterPro" id="IPR013249">
    <property type="entry name" value="RNA_pol_sigma70_r4_t2"/>
</dbReference>
<evidence type="ECO:0000256" key="3">
    <source>
        <dbReference type="ARBA" id="ARBA00023082"/>
    </source>
</evidence>
<dbReference type="InterPro" id="IPR013325">
    <property type="entry name" value="RNA_pol_sigma_r2"/>
</dbReference>
<reference evidence="9" key="1">
    <citation type="journal article" date="2019" name="Int. J. Syst. Evol. Microbiol.">
        <title>The Global Catalogue of Microorganisms (GCM) 10K type strain sequencing project: providing services to taxonomists for standard genome sequencing and annotation.</title>
        <authorList>
            <consortium name="The Broad Institute Genomics Platform"/>
            <consortium name="The Broad Institute Genome Sequencing Center for Infectious Disease"/>
            <person name="Wu L."/>
            <person name="Ma J."/>
        </authorList>
    </citation>
    <scope>NUCLEOTIDE SEQUENCE [LARGE SCALE GENOMIC DNA]</scope>
    <source>
        <strain evidence="9">CGMCC 4.1799</strain>
    </source>
</reference>
<feature type="region of interest" description="Disordered" evidence="5">
    <location>
        <begin position="104"/>
        <end position="124"/>
    </location>
</feature>
<evidence type="ECO:0000256" key="2">
    <source>
        <dbReference type="ARBA" id="ARBA00023015"/>
    </source>
</evidence>
<dbReference type="Proteomes" id="UP001596055">
    <property type="component" value="Unassembled WGS sequence"/>
</dbReference>
<dbReference type="InterPro" id="IPR013324">
    <property type="entry name" value="RNA_pol_sigma_r3/r4-like"/>
</dbReference>
<gene>
    <name evidence="8" type="ORF">ACFPQA_15760</name>
</gene>